<gene>
    <name evidence="2" type="ORF">X975_02674</name>
</gene>
<accession>A0A087T818</accession>
<keyword evidence="3" id="KW-1185">Reference proteome</keyword>
<dbReference type="EMBL" id="KK113882">
    <property type="protein sequence ID" value="KFM61257.1"/>
    <property type="molecule type" value="Genomic_DNA"/>
</dbReference>
<dbReference type="Proteomes" id="UP000054359">
    <property type="component" value="Unassembled WGS sequence"/>
</dbReference>
<dbReference type="InterPro" id="IPR019774">
    <property type="entry name" value="Aromatic-AA_hydroxylase_C"/>
</dbReference>
<evidence type="ECO:0000313" key="3">
    <source>
        <dbReference type="Proteomes" id="UP000054359"/>
    </source>
</evidence>
<organism evidence="2 3">
    <name type="scientific">Stegodyphus mimosarum</name>
    <name type="common">African social velvet spider</name>
    <dbReference type="NCBI Taxonomy" id="407821"/>
    <lineage>
        <taxon>Eukaryota</taxon>
        <taxon>Metazoa</taxon>
        <taxon>Ecdysozoa</taxon>
        <taxon>Arthropoda</taxon>
        <taxon>Chelicerata</taxon>
        <taxon>Arachnida</taxon>
        <taxon>Araneae</taxon>
        <taxon>Araneomorphae</taxon>
        <taxon>Entelegynae</taxon>
        <taxon>Eresoidea</taxon>
        <taxon>Eresidae</taxon>
        <taxon>Stegodyphus</taxon>
    </lineage>
</organism>
<dbReference type="PROSITE" id="PS51410">
    <property type="entry name" value="BH4_AAA_HYDROXYL_2"/>
    <property type="match status" value="1"/>
</dbReference>
<protein>
    <recommendedName>
        <fullName evidence="1">Biopterin-dependent aromatic amino acid hydroxylase family profile domain-containing protein</fullName>
    </recommendedName>
</protein>
<feature type="non-terminal residue" evidence="2">
    <location>
        <position position="1"/>
    </location>
</feature>
<proteinExistence type="predicted"/>
<feature type="non-terminal residue" evidence="2">
    <location>
        <position position="37"/>
    </location>
</feature>
<feature type="domain" description="Biopterin-dependent aromatic amino acid hydroxylase family profile" evidence="1">
    <location>
        <begin position="1"/>
        <end position="37"/>
    </location>
</feature>
<name>A0A087T818_STEMI</name>
<evidence type="ECO:0000313" key="2">
    <source>
        <dbReference type="EMBL" id="KFM61257.1"/>
    </source>
</evidence>
<evidence type="ECO:0000259" key="1">
    <source>
        <dbReference type="PROSITE" id="PS51410"/>
    </source>
</evidence>
<reference evidence="2 3" key="1">
    <citation type="submission" date="2013-11" db="EMBL/GenBank/DDBJ databases">
        <title>Genome sequencing of Stegodyphus mimosarum.</title>
        <authorList>
            <person name="Bechsgaard J."/>
        </authorList>
    </citation>
    <scope>NUCLEOTIDE SEQUENCE [LARGE SCALE GENOMIC DNA]</scope>
</reference>
<dbReference type="AlphaFoldDB" id="A0A087T818"/>
<sequence length="37" mass="4431">ATSSPLPDRRPSSISLIYWLTDKFDMIRKRHTRDEIK</sequence>
<dbReference type="GO" id="GO:0016714">
    <property type="term" value="F:oxidoreductase activity, acting on paired donors, with incorporation or reduction of molecular oxygen, reduced pteridine as one donor, and incorporation of one atom of oxygen"/>
    <property type="evidence" value="ECO:0007669"/>
    <property type="project" value="InterPro"/>
</dbReference>